<dbReference type="Gene3D" id="1.10.287.470">
    <property type="entry name" value="Helix hairpin bin"/>
    <property type="match status" value="1"/>
</dbReference>
<comment type="similarity">
    <text evidence="1">Belongs to the membrane fusion protein (MFP) (TC 8.A.1) family.</text>
</comment>
<gene>
    <name evidence="3" type="ORF">H3N35_12640</name>
</gene>
<feature type="domain" description="Multidrug resistance protein MdtA-like C-terminal permuted SH3" evidence="2">
    <location>
        <begin position="303"/>
        <end position="358"/>
    </location>
</feature>
<dbReference type="PANTHER" id="PTHR30469">
    <property type="entry name" value="MULTIDRUG RESISTANCE PROTEIN MDTA"/>
    <property type="match status" value="1"/>
</dbReference>
<dbReference type="Gene3D" id="2.40.420.20">
    <property type="match status" value="1"/>
</dbReference>
<sequence>MIKETFSALAALTNKNQQKKRRPVAGKNQKQKKALPAFVILSLSAGELFAQEQPLVKTAQVKLWQNGADHSLHCQVQNSHLLQFSSLSRAKLDWVLPAGTRVKQGQLIAKQDGYFLQRERQQLEIELASAKAEYHYAQKEFQRLNALDKQLISPSTLNALQRQQELARLATARFSEQLKEANYRYRQLEHYAPQDGQLLDLQAQPGQYLNVGDNITRLQAAATKELVCELPLDLYRENQSLAQVVFSLAAGHKLTLLRSSNSVKANSQTLQLYLRAVDKVQQQLLAGERLQVSISYQNSDLSLLPLDALELSQNGSFAWFLGRDNKVKKTPVEVIASQKAYFVVKSGLQSGDRVVTIGKQGLAEAQQVSISGDSNWESE</sequence>
<evidence type="ECO:0000313" key="4">
    <source>
        <dbReference type="Proteomes" id="UP001215231"/>
    </source>
</evidence>
<name>A0ABY7VL17_9GAMM</name>
<dbReference type="Gene3D" id="2.40.30.170">
    <property type="match status" value="1"/>
</dbReference>
<dbReference type="InterPro" id="IPR006143">
    <property type="entry name" value="RND_pump_MFP"/>
</dbReference>
<dbReference type="PANTHER" id="PTHR30469:SF15">
    <property type="entry name" value="HLYD FAMILY OF SECRETION PROTEINS"/>
    <property type="match status" value="1"/>
</dbReference>
<accession>A0ABY7VL17</accession>
<dbReference type="SUPFAM" id="SSF111369">
    <property type="entry name" value="HlyD-like secretion proteins"/>
    <property type="match status" value="1"/>
</dbReference>
<reference evidence="3 4" key="1">
    <citation type="journal article" date="2022" name="Mar. Drugs">
        <title>Bioassay-Guided Fractionation Leads to the Detection of Cholic Acid Generated by the Rare Thalassomonas sp.</title>
        <authorList>
            <person name="Pheiffer F."/>
            <person name="Schneider Y.K."/>
            <person name="Hansen E.H."/>
            <person name="Andersen J.H."/>
            <person name="Isaksson J."/>
            <person name="Busche T."/>
            <person name="R C."/>
            <person name="Kalinowski J."/>
            <person name="Zyl L.V."/>
            <person name="Trindade M."/>
        </authorList>
    </citation>
    <scope>NUCLEOTIDE SEQUENCE [LARGE SCALE GENOMIC DNA]</scope>
    <source>
        <strain evidence="3 4">A5K-61T</strain>
    </source>
</reference>
<dbReference type="Gene3D" id="2.40.50.100">
    <property type="match status" value="1"/>
</dbReference>
<protein>
    <submittedName>
        <fullName evidence="3">Efflux RND transporter periplasmic adaptor subunit</fullName>
    </submittedName>
</protein>
<dbReference type="Proteomes" id="UP001215231">
    <property type="component" value="Chromosome"/>
</dbReference>
<dbReference type="NCBIfam" id="TIGR01730">
    <property type="entry name" value="RND_mfp"/>
    <property type="match status" value="1"/>
</dbReference>
<dbReference type="Pfam" id="PF25967">
    <property type="entry name" value="RND-MFP_C"/>
    <property type="match status" value="1"/>
</dbReference>
<evidence type="ECO:0000259" key="2">
    <source>
        <dbReference type="Pfam" id="PF25967"/>
    </source>
</evidence>
<evidence type="ECO:0000256" key="1">
    <source>
        <dbReference type="ARBA" id="ARBA00009477"/>
    </source>
</evidence>
<organism evidence="3 4">
    <name type="scientific">Thalassomonas haliotis</name>
    <dbReference type="NCBI Taxonomy" id="485448"/>
    <lineage>
        <taxon>Bacteria</taxon>
        <taxon>Pseudomonadati</taxon>
        <taxon>Pseudomonadota</taxon>
        <taxon>Gammaproteobacteria</taxon>
        <taxon>Alteromonadales</taxon>
        <taxon>Colwelliaceae</taxon>
        <taxon>Thalassomonas</taxon>
    </lineage>
</organism>
<dbReference type="EMBL" id="CP059693">
    <property type="protein sequence ID" value="WDE14178.1"/>
    <property type="molecule type" value="Genomic_DNA"/>
</dbReference>
<dbReference type="InterPro" id="IPR058627">
    <property type="entry name" value="MdtA-like_C"/>
</dbReference>
<dbReference type="RefSeq" id="WP_274054706.1">
    <property type="nucleotide sequence ID" value="NZ_CP059693.1"/>
</dbReference>
<evidence type="ECO:0000313" key="3">
    <source>
        <dbReference type="EMBL" id="WDE14178.1"/>
    </source>
</evidence>
<keyword evidence="4" id="KW-1185">Reference proteome</keyword>
<proteinExistence type="inferred from homology"/>